<sequence length="173" mass="18855">MPSTSPTFSEMAQAVQGDDTPRIILATNEKHTQAIGAFMPAPLQRDAGDGTTRECTVGKTHLLFHLGEEFRVLQCKNQPRHLSKTRIWMDDEAKDEAEDEASSTGAYCVGDGIKRTGAARLHFHPARTTASLLGVEGPNMGGYENVKSGEKTVPENWAVVISPSRIFVFAIDL</sequence>
<gene>
    <name evidence="1" type="ORF">BP00DRAFT_421073</name>
</gene>
<evidence type="ECO:0000313" key="2">
    <source>
        <dbReference type="Proteomes" id="UP000248817"/>
    </source>
</evidence>
<protein>
    <submittedName>
        <fullName evidence="1">Uncharacterized protein</fullName>
    </submittedName>
</protein>
<dbReference type="Proteomes" id="UP000248817">
    <property type="component" value="Unassembled WGS sequence"/>
</dbReference>
<keyword evidence="2" id="KW-1185">Reference proteome</keyword>
<dbReference type="EMBL" id="KZ825463">
    <property type="protein sequence ID" value="PYI36692.1"/>
    <property type="molecule type" value="Genomic_DNA"/>
</dbReference>
<name>A0A2V5IMU2_9EURO</name>
<organism evidence="1 2">
    <name type="scientific">Aspergillus indologenus CBS 114.80</name>
    <dbReference type="NCBI Taxonomy" id="1450541"/>
    <lineage>
        <taxon>Eukaryota</taxon>
        <taxon>Fungi</taxon>
        <taxon>Dikarya</taxon>
        <taxon>Ascomycota</taxon>
        <taxon>Pezizomycotina</taxon>
        <taxon>Eurotiomycetes</taxon>
        <taxon>Eurotiomycetidae</taxon>
        <taxon>Eurotiales</taxon>
        <taxon>Aspergillaceae</taxon>
        <taxon>Aspergillus</taxon>
        <taxon>Aspergillus subgen. Circumdati</taxon>
    </lineage>
</organism>
<accession>A0A2V5IMU2</accession>
<evidence type="ECO:0000313" key="1">
    <source>
        <dbReference type="EMBL" id="PYI36692.1"/>
    </source>
</evidence>
<proteinExistence type="predicted"/>
<reference evidence="1 2" key="1">
    <citation type="submission" date="2018-02" db="EMBL/GenBank/DDBJ databases">
        <title>The genomes of Aspergillus section Nigri reveals drivers in fungal speciation.</title>
        <authorList>
            <consortium name="DOE Joint Genome Institute"/>
            <person name="Vesth T.C."/>
            <person name="Nybo J."/>
            <person name="Theobald S."/>
            <person name="Brandl J."/>
            <person name="Frisvad J.C."/>
            <person name="Nielsen K.F."/>
            <person name="Lyhne E.K."/>
            <person name="Kogle M.E."/>
            <person name="Kuo A."/>
            <person name="Riley R."/>
            <person name="Clum A."/>
            <person name="Nolan M."/>
            <person name="Lipzen A."/>
            <person name="Salamov A."/>
            <person name="Henrissat B."/>
            <person name="Wiebenga A."/>
            <person name="De vries R.P."/>
            <person name="Grigoriev I.V."/>
            <person name="Mortensen U.H."/>
            <person name="Andersen M.R."/>
            <person name="Baker S.E."/>
        </authorList>
    </citation>
    <scope>NUCLEOTIDE SEQUENCE [LARGE SCALE GENOMIC DNA]</scope>
    <source>
        <strain evidence="1 2">CBS 114.80</strain>
    </source>
</reference>
<dbReference type="AlphaFoldDB" id="A0A2V5IMU2"/>